<keyword evidence="2" id="KW-1185">Reference proteome</keyword>
<reference evidence="1 2" key="1">
    <citation type="journal article" date="2016" name="Mol. Biol. Evol.">
        <title>Comparative Genomics of Early-Diverging Mushroom-Forming Fungi Provides Insights into the Origins of Lignocellulose Decay Capabilities.</title>
        <authorList>
            <person name="Nagy L.G."/>
            <person name="Riley R."/>
            <person name="Tritt A."/>
            <person name="Adam C."/>
            <person name="Daum C."/>
            <person name="Floudas D."/>
            <person name="Sun H."/>
            <person name="Yadav J.S."/>
            <person name="Pangilinan J."/>
            <person name="Larsson K.H."/>
            <person name="Matsuura K."/>
            <person name="Barry K."/>
            <person name="Labutti K."/>
            <person name="Kuo R."/>
            <person name="Ohm R.A."/>
            <person name="Bhattacharya S.S."/>
            <person name="Shirouzu T."/>
            <person name="Yoshinaga Y."/>
            <person name="Martin F.M."/>
            <person name="Grigoriev I.V."/>
            <person name="Hibbett D.S."/>
        </authorList>
    </citation>
    <scope>NUCLEOTIDE SEQUENCE [LARGE SCALE GENOMIC DNA]</scope>
    <source>
        <strain evidence="1 2">CBS 109695</strain>
    </source>
</reference>
<protein>
    <submittedName>
        <fullName evidence="1">Uncharacterized protein</fullName>
    </submittedName>
</protein>
<dbReference type="EMBL" id="KV417546">
    <property type="protein sequence ID" value="KZP21560.1"/>
    <property type="molecule type" value="Genomic_DNA"/>
</dbReference>
<evidence type="ECO:0000313" key="1">
    <source>
        <dbReference type="EMBL" id="KZP21560.1"/>
    </source>
</evidence>
<organism evidence="1 2">
    <name type="scientific">Athelia psychrophila</name>
    <dbReference type="NCBI Taxonomy" id="1759441"/>
    <lineage>
        <taxon>Eukaryota</taxon>
        <taxon>Fungi</taxon>
        <taxon>Dikarya</taxon>
        <taxon>Basidiomycota</taxon>
        <taxon>Agaricomycotina</taxon>
        <taxon>Agaricomycetes</taxon>
        <taxon>Agaricomycetidae</taxon>
        <taxon>Atheliales</taxon>
        <taxon>Atheliaceae</taxon>
        <taxon>Athelia</taxon>
    </lineage>
</organism>
<accession>A0A166K5U8</accession>
<dbReference type="AlphaFoldDB" id="A0A166K5U8"/>
<name>A0A166K5U8_9AGAM</name>
<dbReference type="OrthoDB" id="547796at2759"/>
<dbReference type="STRING" id="436010.A0A166K5U8"/>
<dbReference type="Proteomes" id="UP000076532">
    <property type="component" value="Unassembled WGS sequence"/>
</dbReference>
<proteinExistence type="predicted"/>
<gene>
    <name evidence="1" type="ORF">FIBSPDRAFT_953579</name>
</gene>
<evidence type="ECO:0000313" key="2">
    <source>
        <dbReference type="Proteomes" id="UP000076532"/>
    </source>
</evidence>
<sequence length="66" mass="7461">MQSIPWRRSAKLFADAALEESAPPSPRVTLLENQHKNWDGDESVEDAVLRMLVDTHKHKPLRTGAI</sequence>